<name>A0ABY7S117_9FLAO</name>
<accession>A0ABY7S117</accession>
<dbReference type="InterPro" id="IPR032577">
    <property type="entry name" value="DUF4920"/>
</dbReference>
<dbReference type="Proteomes" id="UP001202717">
    <property type="component" value="Chromosome"/>
</dbReference>
<reference evidence="1 2" key="1">
    <citation type="submission" date="2023-01" db="EMBL/GenBank/DDBJ databases">
        <title>Psychroserpens ponticola sp. nov., isolated from seawater.</title>
        <authorList>
            <person name="Kristyanto S."/>
            <person name="Jung J."/>
            <person name="Kim J.M."/>
            <person name="Jeon C.O."/>
        </authorList>
    </citation>
    <scope>NUCLEOTIDE SEQUENCE [LARGE SCALE GENOMIC DNA]</scope>
    <source>
        <strain evidence="1 2">MSW6</strain>
    </source>
</reference>
<dbReference type="RefSeq" id="WP_249995468.1">
    <property type="nucleotide sequence ID" value="NZ_CP116221.1"/>
</dbReference>
<proteinExistence type="predicted"/>
<evidence type="ECO:0000313" key="1">
    <source>
        <dbReference type="EMBL" id="WCO02702.1"/>
    </source>
</evidence>
<dbReference type="Pfam" id="PF16267">
    <property type="entry name" value="DUF4920"/>
    <property type="match status" value="1"/>
</dbReference>
<sequence length="174" mass="19398">MKRIFLLLMLAVFVFSCKNENKQTEKHIDVAQDMPDTEAVSYSSFGKEINDTDALSSKKMAAKFESMTIGDSINTKMIAKVDEVCQAKGCWMKVDLGNGEQAMVKFKDYGFFMPMDIAGKDVVLNGKAFVNEVPVDEQRHYAEDAGKSAEEIAKITEPKKTFSFVADGVLLKEE</sequence>
<gene>
    <name evidence="1" type="ORF">MUN68_004205</name>
</gene>
<dbReference type="PROSITE" id="PS51257">
    <property type="entry name" value="PROKAR_LIPOPROTEIN"/>
    <property type="match status" value="1"/>
</dbReference>
<dbReference type="EMBL" id="CP116221">
    <property type="protein sequence ID" value="WCO02702.1"/>
    <property type="molecule type" value="Genomic_DNA"/>
</dbReference>
<keyword evidence="2" id="KW-1185">Reference proteome</keyword>
<evidence type="ECO:0000313" key="2">
    <source>
        <dbReference type="Proteomes" id="UP001202717"/>
    </source>
</evidence>
<protein>
    <submittedName>
        <fullName evidence="1">DUF4920 domain-containing protein</fullName>
    </submittedName>
</protein>
<organism evidence="1 2">
    <name type="scientific">Psychroserpens ponticola</name>
    <dbReference type="NCBI Taxonomy" id="2932268"/>
    <lineage>
        <taxon>Bacteria</taxon>
        <taxon>Pseudomonadati</taxon>
        <taxon>Bacteroidota</taxon>
        <taxon>Flavobacteriia</taxon>
        <taxon>Flavobacteriales</taxon>
        <taxon>Flavobacteriaceae</taxon>
        <taxon>Psychroserpens</taxon>
    </lineage>
</organism>